<dbReference type="RefSeq" id="WP_343055797.1">
    <property type="nucleotide sequence ID" value="NZ_JACIDY010000002.1"/>
</dbReference>
<dbReference type="InterPro" id="IPR045214">
    <property type="entry name" value="Surf1/Surf4"/>
</dbReference>
<accession>A0A7W6C010</accession>
<gene>
    <name evidence="7" type="ORF">GGR39_001260</name>
</gene>
<proteinExistence type="inferred from homology"/>
<dbReference type="CDD" id="cd06662">
    <property type="entry name" value="SURF1"/>
    <property type="match status" value="1"/>
</dbReference>
<evidence type="ECO:0000256" key="1">
    <source>
        <dbReference type="ARBA" id="ARBA00004370"/>
    </source>
</evidence>
<evidence type="ECO:0000313" key="8">
    <source>
        <dbReference type="Proteomes" id="UP000561459"/>
    </source>
</evidence>
<dbReference type="Pfam" id="PF02104">
    <property type="entry name" value="SURF1"/>
    <property type="match status" value="1"/>
</dbReference>
<evidence type="ECO:0000256" key="4">
    <source>
        <dbReference type="ARBA" id="ARBA00022989"/>
    </source>
</evidence>
<evidence type="ECO:0000256" key="6">
    <source>
        <dbReference type="RuleBase" id="RU363076"/>
    </source>
</evidence>
<keyword evidence="4 6" id="KW-1133">Transmembrane helix</keyword>
<keyword evidence="6" id="KW-1003">Cell membrane</keyword>
<comment type="subcellular location">
    <subcellularLocation>
        <location evidence="6">Cell membrane</location>
        <topology evidence="6">Multi-pass membrane protein</topology>
    </subcellularLocation>
    <subcellularLocation>
        <location evidence="1">Membrane</location>
    </subcellularLocation>
</comment>
<dbReference type="EMBL" id="JACIDY010000002">
    <property type="protein sequence ID" value="MBB3939620.1"/>
    <property type="molecule type" value="Genomic_DNA"/>
</dbReference>
<evidence type="ECO:0000313" key="7">
    <source>
        <dbReference type="EMBL" id="MBB3939620.1"/>
    </source>
</evidence>
<dbReference type="PROSITE" id="PS50895">
    <property type="entry name" value="SURF1"/>
    <property type="match status" value="1"/>
</dbReference>
<feature type="transmembrane region" description="Helical" evidence="6">
    <location>
        <begin position="212"/>
        <end position="233"/>
    </location>
</feature>
<organism evidence="7 8">
    <name type="scientific">Novosphingobium fluoreni</name>
    <dbReference type="NCBI Taxonomy" id="1391222"/>
    <lineage>
        <taxon>Bacteria</taxon>
        <taxon>Pseudomonadati</taxon>
        <taxon>Pseudomonadota</taxon>
        <taxon>Alphaproteobacteria</taxon>
        <taxon>Sphingomonadales</taxon>
        <taxon>Sphingomonadaceae</taxon>
        <taxon>Novosphingobium</taxon>
    </lineage>
</organism>
<reference evidence="7 8" key="1">
    <citation type="submission" date="2020-08" db="EMBL/GenBank/DDBJ databases">
        <title>Genomic Encyclopedia of Type Strains, Phase IV (KMG-IV): sequencing the most valuable type-strain genomes for metagenomic binning, comparative biology and taxonomic classification.</title>
        <authorList>
            <person name="Goeker M."/>
        </authorList>
    </citation>
    <scope>NUCLEOTIDE SEQUENCE [LARGE SCALE GENOMIC DNA]</scope>
    <source>
        <strain evidence="7 8">DSM 27568</strain>
    </source>
</reference>
<dbReference type="Proteomes" id="UP000561459">
    <property type="component" value="Unassembled WGS sequence"/>
</dbReference>
<protein>
    <recommendedName>
        <fullName evidence="6">SURF1-like protein</fullName>
    </recommendedName>
</protein>
<sequence>MTEVRAKRPVVLCLTLLVLAAVFAALSVWQVERLHWKEALIARVEAGTKAAPLPVAQLPTGALDQLEYRRVGLRGHYLPQGSALVTGVSTLGSGYWVMTPMRVDGAGRGPATYVNRGFVPMGTRIEAVRARTPQGPVSVIGLLRLTQPGGGFLRANRPQENRWYSRDVAQIAARHGMAADARYFVDASQETPSAAGGPVPGLTVINFPNNHLSYALTWAAMALLSIGTAVVLWRKLR</sequence>
<dbReference type="AlphaFoldDB" id="A0A7W6C010"/>
<dbReference type="InterPro" id="IPR002994">
    <property type="entry name" value="Surf1/Shy1"/>
</dbReference>
<evidence type="ECO:0000256" key="5">
    <source>
        <dbReference type="ARBA" id="ARBA00023136"/>
    </source>
</evidence>
<evidence type="ECO:0000256" key="3">
    <source>
        <dbReference type="ARBA" id="ARBA00022692"/>
    </source>
</evidence>
<keyword evidence="8" id="KW-1185">Reference proteome</keyword>
<comment type="similarity">
    <text evidence="2 6">Belongs to the SURF1 family.</text>
</comment>
<dbReference type="GO" id="GO:0005886">
    <property type="term" value="C:plasma membrane"/>
    <property type="evidence" value="ECO:0007669"/>
    <property type="project" value="UniProtKB-SubCell"/>
</dbReference>
<dbReference type="PANTHER" id="PTHR23427">
    <property type="entry name" value="SURFEIT LOCUS PROTEIN"/>
    <property type="match status" value="1"/>
</dbReference>
<comment type="caution">
    <text evidence="7">The sequence shown here is derived from an EMBL/GenBank/DDBJ whole genome shotgun (WGS) entry which is preliminary data.</text>
</comment>
<evidence type="ECO:0000256" key="2">
    <source>
        <dbReference type="ARBA" id="ARBA00007165"/>
    </source>
</evidence>
<comment type="caution">
    <text evidence="6">Lacks conserved residue(s) required for the propagation of feature annotation.</text>
</comment>
<keyword evidence="3 6" id="KW-0812">Transmembrane</keyword>
<dbReference type="PANTHER" id="PTHR23427:SF2">
    <property type="entry name" value="SURFEIT LOCUS PROTEIN 1"/>
    <property type="match status" value="1"/>
</dbReference>
<keyword evidence="5 6" id="KW-0472">Membrane</keyword>
<name>A0A7W6C010_9SPHN</name>